<dbReference type="PANTHER" id="PTHR43316:SF3">
    <property type="entry name" value="HALOACID DEHALOGENASE, TYPE II (AFU_ORTHOLOGUE AFUA_2G07750)-RELATED"/>
    <property type="match status" value="1"/>
</dbReference>
<gene>
    <name evidence="2" type="ORF">TWF481_008271</name>
</gene>
<evidence type="ECO:0000256" key="1">
    <source>
        <dbReference type="ARBA" id="ARBA00022801"/>
    </source>
</evidence>
<dbReference type="Gene3D" id="1.10.150.240">
    <property type="entry name" value="Putative phosphatase, domain 2"/>
    <property type="match status" value="1"/>
</dbReference>
<evidence type="ECO:0008006" key="4">
    <source>
        <dbReference type="Google" id="ProtNLM"/>
    </source>
</evidence>
<dbReference type="EMBL" id="JAVHJL010000005">
    <property type="protein sequence ID" value="KAK6503242.1"/>
    <property type="molecule type" value="Genomic_DNA"/>
</dbReference>
<accession>A0AAV9W8M9</accession>
<reference evidence="2 3" key="1">
    <citation type="submission" date="2023-08" db="EMBL/GenBank/DDBJ databases">
        <authorList>
            <person name="Palmer J.M."/>
        </authorList>
    </citation>
    <scope>NUCLEOTIDE SEQUENCE [LARGE SCALE GENOMIC DNA]</scope>
    <source>
        <strain evidence="2 3">TWF481</strain>
    </source>
</reference>
<dbReference type="InterPro" id="IPR023214">
    <property type="entry name" value="HAD_sf"/>
</dbReference>
<dbReference type="Proteomes" id="UP001370758">
    <property type="component" value="Unassembled WGS sequence"/>
</dbReference>
<dbReference type="Gene3D" id="3.40.50.1000">
    <property type="entry name" value="HAD superfamily/HAD-like"/>
    <property type="match status" value="1"/>
</dbReference>
<dbReference type="GO" id="GO:0016787">
    <property type="term" value="F:hydrolase activity"/>
    <property type="evidence" value="ECO:0007669"/>
    <property type="project" value="UniProtKB-KW"/>
</dbReference>
<dbReference type="PANTHER" id="PTHR43316">
    <property type="entry name" value="HYDROLASE, HALOACID DELAHOGENASE-RELATED"/>
    <property type="match status" value="1"/>
</dbReference>
<organism evidence="2 3">
    <name type="scientific">Arthrobotrys musiformis</name>
    <dbReference type="NCBI Taxonomy" id="47236"/>
    <lineage>
        <taxon>Eukaryota</taxon>
        <taxon>Fungi</taxon>
        <taxon>Dikarya</taxon>
        <taxon>Ascomycota</taxon>
        <taxon>Pezizomycotina</taxon>
        <taxon>Orbiliomycetes</taxon>
        <taxon>Orbiliales</taxon>
        <taxon>Orbiliaceae</taxon>
        <taxon>Arthrobotrys</taxon>
    </lineage>
</organism>
<protein>
    <recommendedName>
        <fullName evidence="4">Haloacid dehalogenase</fullName>
    </recommendedName>
</protein>
<dbReference type="SUPFAM" id="SSF56784">
    <property type="entry name" value="HAD-like"/>
    <property type="match status" value="1"/>
</dbReference>
<name>A0AAV9W8M9_9PEZI</name>
<sequence length="339" mass="37945">MAPKTLDTLPTAFVFDVFGTVYDWRTTISSEISKLLSQKLTSLDARPSSTSAANGSQPDLSTPEAITKFSKSFAQEWRDGYKNFVVTHGGTRLPIGTPDINNNDKEVSLNDVAPSIPRATAHSEPSEEPYTTVDSHHLQSLRGLLKKYSLYHLFTPSEIYALSRAWHTLKAWDDSQPGIDSLKNLAIVSTLSNGNFRLLVDLQRTSGVKFDALLSGQLWRGYKPEAKVYVGACEVLGVGGKEEWEEYLEENGDVKEGEDEWRFKERGKVAMVAAHMGDLRAAKACGLTTIYIERPKEDDTEDAGDQYLKNREDWVDMWVKHEEGGILEAARRLSELKRN</sequence>
<dbReference type="AlphaFoldDB" id="A0AAV9W8M9"/>
<comment type="caution">
    <text evidence="2">The sequence shown here is derived from an EMBL/GenBank/DDBJ whole genome shotgun (WGS) entry which is preliminary data.</text>
</comment>
<keyword evidence="1" id="KW-0378">Hydrolase</keyword>
<evidence type="ECO:0000313" key="2">
    <source>
        <dbReference type="EMBL" id="KAK6503242.1"/>
    </source>
</evidence>
<dbReference type="InterPro" id="IPR023198">
    <property type="entry name" value="PGP-like_dom2"/>
</dbReference>
<dbReference type="InterPro" id="IPR036412">
    <property type="entry name" value="HAD-like_sf"/>
</dbReference>
<evidence type="ECO:0000313" key="3">
    <source>
        <dbReference type="Proteomes" id="UP001370758"/>
    </source>
</evidence>
<keyword evidence="3" id="KW-1185">Reference proteome</keyword>
<dbReference type="InterPro" id="IPR051540">
    <property type="entry name" value="S-2-haloacid_dehalogenase"/>
</dbReference>
<proteinExistence type="predicted"/>